<evidence type="ECO:0000256" key="6">
    <source>
        <dbReference type="ARBA" id="ARBA00022989"/>
    </source>
</evidence>
<dbReference type="CDD" id="cd18550">
    <property type="entry name" value="ABC_6TM_exporter_like"/>
    <property type="match status" value="1"/>
</dbReference>
<evidence type="ECO:0000256" key="2">
    <source>
        <dbReference type="ARBA" id="ARBA00022448"/>
    </source>
</evidence>
<dbReference type="Gene3D" id="1.20.1560.10">
    <property type="entry name" value="ABC transporter type 1, transmembrane domain"/>
    <property type="match status" value="1"/>
</dbReference>
<reference evidence="11 12" key="1">
    <citation type="submission" date="2015-06" db="EMBL/GenBank/DDBJ databases">
        <title>Genome sequence of the organohalide-respiring Dehalogenimonas alkenigignens type strain (IP3-3T).</title>
        <authorList>
            <person name="Key T.A."/>
            <person name="Richmond D.P."/>
            <person name="Bowman K.S."/>
            <person name="Cho Y.-J."/>
            <person name="Chun J."/>
            <person name="da Costa M.S."/>
            <person name="Rainey F.A."/>
            <person name="Moe W.M."/>
        </authorList>
    </citation>
    <scope>NUCLEOTIDE SEQUENCE [LARGE SCALE GENOMIC DNA]</scope>
    <source>
        <strain evidence="11 12">IP3-3</strain>
    </source>
</reference>
<feature type="transmembrane region" description="Helical" evidence="8">
    <location>
        <begin position="77"/>
        <end position="97"/>
    </location>
</feature>
<feature type="transmembrane region" description="Helical" evidence="8">
    <location>
        <begin position="182"/>
        <end position="199"/>
    </location>
</feature>
<evidence type="ECO:0000256" key="8">
    <source>
        <dbReference type="SAM" id="Phobius"/>
    </source>
</evidence>
<dbReference type="PROSITE" id="PS50929">
    <property type="entry name" value="ABC_TM1F"/>
    <property type="match status" value="1"/>
</dbReference>
<evidence type="ECO:0000313" key="11">
    <source>
        <dbReference type="EMBL" id="KTB48262.1"/>
    </source>
</evidence>
<dbReference type="AlphaFoldDB" id="A0A0W0GI66"/>
<dbReference type="PROSITE" id="PS00211">
    <property type="entry name" value="ABC_TRANSPORTER_1"/>
    <property type="match status" value="1"/>
</dbReference>
<dbReference type="InterPro" id="IPR011527">
    <property type="entry name" value="ABC1_TM_dom"/>
</dbReference>
<comment type="subcellular location">
    <subcellularLocation>
        <location evidence="1">Cell membrane</location>
        <topology evidence="1">Multi-pass membrane protein</topology>
    </subcellularLocation>
</comment>
<keyword evidence="3 8" id="KW-0812">Transmembrane</keyword>
<keyword evidence="6 8" id="KW-1133">Transmembrane helix</keyword>
<dbReference type="Pfam" id="PF00005">
    <property type="entry name" value="ABC_tran"/>
    <property type="match status" value="1"/>
</dbReference>
<dbReference type="InterPro" id="IPR003439">
    <property type="entry name" value="ABC_transporter-like_ATP-bd"/>
</dbReference>
<keyword evidence="2" id="KW-0813">Transport</keyword>
<dbReference type="SUPFAM" id="SSF52540">
    <property type="entry name" value="P-loop containing nucleoside triphosphate hydrolases"/>
    <property type="match status" value="1"/>
</dbReference>
<evidence type="ECO:0000256" key="3">
    <source>
        <dbReference type="ARBA" id="ARBA00022692"/>
    </source>
</evidence>
<keyword evidence="4" id="KW-0547">Nucleotide-binding</keyword>
<dbReference type="InterPro" id="IPR017871">
    <property type="entry name" value="ABC_transporter-like_CS"/>
</dbReference>
<dbReference type="STRING" id="1217799.DEALK_11070"/>
<dbReference type="InterPro" id="IPR039421">
    <property type="entry name" value="Type_1_exporter"/>
</dbReference>
<accession>A0A0W0GI66</accession>
<dbReference type="PATRIC" id="fig|1217799.6.peg.1140"/>
<proteinExistence type="predicted"/>
<evidence type="ECO:0000256" key="5">
    <source>
        <dbReference type="ARBA" id="ARBA00022840"/>
    </source>
</evidence>
<protein>
    <submittedName>
        <fullName evidence="11">ABC-type multidrug transport system, ATPase and permease components</fullName>
    </submittedName>
</protein>
<dbReference type="OrthoDB" id="9769895at2"/>
<evidence type="ECO:0000256" key="7">
    <source>
        <dbReference type="ARBA" id="ARBA00023136"/>
    </source>
</evidence>
<feature type="transmembrane region" description="Helical" evidence="8">
    <location>
        <begin position="36"/>
        <end position="57"/>
    </location>
</feature>
<dbReference type="EMBL" id="LFDV01000002">
    <property type="protein sequence ID" value="KTB48262.1"/>
    <property type="molecule type" value="Genomic_DNA"/>
</dbReference>
<dbReference type="InterPro" id="IPR036640">
    <property type="entry name" value="ABC1_TM_sf"/>
</dbReference>
<name>A0A0W0GI66_9CHLR</name>
<evidence type="ECO:0000259" key="9">
    <source>
        <dbReference type="PROSITE" id="PS50893"/>
    </source>
</evidence>
<keyword evidence="7 8" id="KW-0472">Membrane</keyword>
<dbReference type="GO" id="GO:0016887">
    <property type="term" value="F:ATP hydrolysis activity"/>
    <property type="evidence" value="ECO:0007669"/>
    <property type="project" value="InterPro"/>
</dbReference>
<feature type="transmembrane region" description="Helical" evidence="8">
    <location>
        <begin position="156"/>
        <end position="176"/>
    </location>
</feature>
<comment type="caution">
    <text evidence="11">The sequence shown here is derived from an EMBL/GenBank/DDBJ whole genome shotgun (WGS) entry which is preliminary data.</text>
</comment>
<keyword evidence="5" id="KW-0067">ATP-binding</keyword>
<dbReference type="GO" id="GO:0005886">
    <property type="term" value="C:plasma membrane"/>
    <property type="evidence" value="ECO:0007669"/>
    <property type="project" value="UniProtKB-SubCell"/>
</dbReference>
<dbReference type="GO" id="GO:0015421">
    <property type="term" value="F:ABC-type oligopeptide transporter activity"/>
    <property type="evidence" value="ECO:0007669"/>
    <property type="project" value="TreeGrafter"/>
</dbReference>
<evidence type="ECO:0000256" key="4">
    <source>
        <dbReference type="ARBA" id="ARBA00022741"/>
    </source>
</evidence>
<organism evidence="11 12">
    <name type="scientific">Dehalogenimonas alkenigignens</name>
    <dbReference type="NCBI Taxonomy" id="1217799"/>
    <lineage>
        <taxon>Bacteria</taxon>
        <taxon>Bacillati</taxon>
        <taxon>Chloroflexota</taxon>
        <taxon>Dehalococcoidia</taxon>
        <taxon>Dehalococcoidales</taxon>
        <taxon>Dehalococcoidaceae</taxon>
        <taxon>Dehalogenimonas</taxon>
    </lineage>
</organism>
<dbReference type="Pfam" id="PF00664">
    <property type="entry name" value="ABC_membrane"/>
    <property type="match status" value="1"/>
</dbReference>
<dbReference type="InterPro" id="IPR027417">
    <property type="entry name" value="P-loop_NTPase"/>
</dbReference>
<dbReference type="GO" id="GO:0005524">
    <property type="term" value="F:ATP binding"/>
    <property type="evidence" value="ECO:0007669"/>
    <property type="project" value="UniProtKB-KW"/>
</dbReference>
<dbReference type="RefSeq" id="WP_058439275.1">
    <property type="nucleotide sequence ID" value="NZ_KQ758903.1"/>
</dbReference>
<feature type="transmembrane region" description="Helical" evidence="8">
    <location>
        <begin position="288"/>
        <end position="310"/>
    </location>
</feature>
<dbReference type="PROSITE" id="PS50893">
    <property type="entry name" value="ABC_TRANSPORTER_2"/>
    <property type="match status" value="1"/>
</dbReference>
<dbReference type="FunFam" id="3.40.50.300:FF:000287">
    <property type="entry name" value="Multidrug ABC transporter ATP-binding protein"/>
    <property type="match status" value="1"/>
</dbReference>
<dbReference type="SMART" id="SM00382">
    <property type="entry name" value="AAA"/>
    <property type="match status" value="1"/>
</dbReference>
<dbReference type="Proteomes" id="UP000053947">
    <property type="component" value="Unassembled WGS sequence"/>
</dbReference>
<sequence>MSMVHGFPWAGHDSPDIKPRISRGLVRRVLGYARPYRGLIAGMLLITMAISGLSLLTPLILKDLIDNTLPEGNMDRLWLLVGGLVLVPILSSGLTVWQRRLNATVGEGVVYDLRVALFAHLQRMALNFFTNTRVGELMSRLNNDVVGAQTAISNTFVSIVASFIQTVAVLSVMFVLEWRLTLLSIVILPLLLTAGRSLGRRLQRVAREQMSLNARMNAVMHELLNISGALLVKLFGRAANEDERFKEKAGAVRDAGVRRAVTGMVFFVSIGLISSIGVALVYGVGGYLVIEGALTIGTIVALAALLASLYNALQNLTNAPVDFATSMVSFERVFEVIDLPHEIADRPQAAALENVRGVLEFQDVSFKYNVNENSLLKDVRRVGDMNDVGAVLSGAVKPGGEPAADGREKISQARELVLDRVSFRAEPGQLVALVGPSGAGKTSLTYLIPRLYDPIGGRILIDGHDLRDVTLDSLSAQIGMVTQETYLFHDTIQVNLLYARPDATQIQIEEAARAANIHDFIMGLPARYDTVVGERGYRLSGGEKQRLALARVILKNPRILVLDEATSSLDSESEALIQDALKRVMAGRTSIVIAHRLSTILAADLILVVDRGRIVEQGTHDQLMARCGLYARLYETQFRHRHAGPAGVE</sequence>
<feature type="domain" description="ABC transmembrane type-1" evidence="10">
    <location>
        <begin position="41"/>
        <end position="325"/>
    </location>
</feature>
<dbReference type="InterPro" id="IPR003593">
    <property type="entry name" value="AAA+_ATPase"/>
</dbReference>
<evidence type="ECO:0000259" key="10">
    <source>
        <dbReference type="PROSITE" id="PS50929"/>
    </source>
</evidence>
<dbReference type="PANTHER" id="PTHR43394:SF1">
    <property type="entry name" value="ATP-BINDING CASSETTE SUB-FAMILY B MEMBER 10, MITOCHONDRIAL"/>
    <property type="match status" value="1"/>
</dbReference>
<keyword evidence="12" id="KW-1185">Reference proteome</keyword>
<dbReference type="Gene3D" id="3.40.50.300">
    <property type="entry name" value="P-loop containing nucleotide triphosphate hydrolases"/>
    <property type="match status" value="1"/>
</dbReference>
<dbReference type="SUPFAM" id="SSF90123">
    <property type="entry name" value="ABC transporter transmembrane region"/>
    <property type="match status" value="1"/>
</dbReference>
<gene>
    <name evidence="11" type="ORF">DEALK_11070</name>
</gene>
<feature type="domain" description="ABC transporter" evidence="9">
    <location>
        <begin position="402"/>
        <end position="636"/>
    </location>
</feature>
<dbReference type="PANTHER" id="PTHR43394">
    <property type="entry name" value="ATP-DEPENDENT PERMEASE MDL1, MITOCHONDRIAL"/>
    <property type="match status" value="1"/>
</dbReference>
<evidence type="ECO:0000313" key="12">
    <source>
        <dbReference type="Proteomes" id="UP000053947"/>
    </source>
</evidence>
<evidence type="ECO:0000256" key="1">
    <source>
        <dbReference type="ARBA" id="ARBA00004651"/>
    </source>
</evidence>
<feature type="transmembrane region" description="Helical" evidence="8">
    <location>
        <begin position="260"/>
        <end position="281"/>
    </location>
</feature>